<name>A0A195C962_9HYME</name>
<feature type="domain" description="TOG" evidence="1">
    <location>
        <begin position="96"/>
        <end position="354"/>
    </location>
</feature>
<protein>
    <recommendedName>
        <fullName evidence="1">TOG domain-containing protein</fullName>
    </recommendedName>
</protein>
<dbReference type="GO" id="GO:0005815">
    <property type="term" value="C:microtubule organizing center"/>
    <property type="evidence" value="ECO:0007669"/>
    <property type="project" value="TreeGrafter"/>
</dbReference>
<dbReference type="GO" id="GO:0072686">
    <property type="term" value="C:mitotic spindle"/>
    <property type="evidence" value="ECO:0007669"/>
    <property type="project" value="TreeGrafter"/>
</dbReference>
<dbReference type="GO" id="GO:0005881">
    <property type="term" value="C:cytoplasmic microtubule"/>
    <property type="evidence" value="ECO:0007669"/>
    <property type="project" value="TreeGrafter"/>
</dbReference>
<dbReference type="Proteomes" id="UP000078542">
    <property type="component" value="Unassembled WGS sequence"/>
</dbReference>
<dbReference type="PANTHER" id="PTHR21567:SF88">
    <property type="entry name" value="TOG DOMAIN-CONTAINING PROTEIN"/>
    <property type="match status" value="1"/>
</dbReference>
<dbReference type="GO" id="GO:0008017">
    <property type="term" value="F:microtubule binding"/>
    <property type="evidence" value="ECO:0007669"/>
    <property type="project" value="TreeGrafter"/>
</dbReference>
<proteinExistence type="predicted"/>
<evidence type="ECO:0000259" key="1">
    <source>
        <dbReference type="SMART" id="SM01349"/>
    </source>
</evidence>
<reference evidence="2 3" key="1">
    <citation type="submission" date="2016-03" db="EMBL/GenBank/DDBJ databases">
        <title>Cyphomyrmex costatus WGS genome.</title>
        <authorList>
            <person name="Nygaard S."/>
            <person name="Hu H."/>
            <person name="Boomsma J."/>
            <person name="Zhang G."/>
        </authorList>
    </citation>
    <scope>NUCLEOTIDE SEQUENCE [LARGE SCALE GENOMIC DNA]</scope>
    <source>
        <strain evidence="2">MS0001</strain>
        <tissue evidence="2">Whole body</tissue>
    </source>
</reference>
<dbReference type="InterPro" id="IPR016024">
    <property type="entry name" value="ARM-type_fold"/>
</dbReference>
<keyword evidence="3" id="KW-1185">Reference proteome</keyword>
<dbReference type="Gene3D" id="1.25.10.10">
    <property type="entry name" value="Leucine-rich Repeat Variant"/>
    <property type="match status" value="1"/>
</dbReference>
<sequence length="356" mass="40480">MAHTECKKYIMCPMCKGAGKSATRATEETTSLSIQHENANSSQVAKTQFVEAYSGASGDLRFPTLSDKYIEHVNKYPKDVNPTAIYGDYSSMLEGDCVETQEEYANPYETLKHAMQSLKQDQWQSSVSALTKLTQISKIQPELLDSNMPRIYRTLCSLLRNTRPYVVRTACQVAMELYKTVQCTQRPEFDELASTLLLKSTHTNKGIRNDAQHALDSMVSHLPPATCIRILTNEHSASHKNPLIRATVSRLLYNIITIIGVECLLSNPNLKDLRRKIFTMCAKFLLDGNNETSNVCYCYSYITSFFNYRNDAKKTLKAMMSHPDFDILFYQDVDWKLISSVEKQLISLKYSQIHTV</sequence>
<accession>A0A195C962</accession>
<organism evidence="2 3">
    <name type="scientific">Cyphomyrmex costatus</name>
    <dbReference type="NCBI Taxonomy" id="456900"/>
    <lineage>
        <taxon>Eukaryota</taxon>
        <taxon>Metazoa</taxon>
        <taxon>Ecdysozoa</taxon>
        <taxon>Arthropoda</taxon>
        <taxon>Hexapoda</taxon>
        <taxon>Insecta</taxon>
        <taxon>Pterygota</taxon>
        <taxon>Neoptera</taxon>
        <taxon>Endopterygota</taxon>
        <taxon>Hymenoptera</taxon>
        <taxon>Apocrita</taxon>
        <taxon>Aculeata</taxon>
        <taxon>Formicoidea</taxon>
        <taxon>Formicidae</taxon>
        <taxon>Myrmicinae</taxon>
        <taxon>Cyphomyrmex</taxon>
    </lineage>
</organism>
<dbReference type="EMBL" id="KQ978143">
    <property type="protein sequence ID" value="KYM96711.1"/>
    <property type="molecule type" value="Genomic_DNA"/>
</dbReference>
<dbReference type="InterPro" id="IPR034085">
    <property type="entry name" value="TOG"/>
</dbReference>
<gene>
    <name evidence="2" type="ORF">ALC62_12503</name>
</gene>
<dbReference type="InterPro" id="IPR011989">
    <property type="entry name" value="ARM-like"/>
</dbReference>
<dbReference type="GO" id="GO:0090307">
    <property type="term" value="P:mitotic spindle assembly"/>
    <property type="evidence" value="ECO:0007669"/>
    <property type="project" value="TreeGrafter"/>
</dbReference>
<dbReference type="SMART" id="SM01349">
    <property type="entry name" value="TOG"/>
    <property type="match status" value="1"/>
</dbReference>
<dbReference type="GO" id="GO:0045180">
    <property type="term" value="C:basal cortex"/>
    <property type="evidence" value="ECO:0007669"/>
    <property type="project" value="TreeGrafter"/>
</dbReference>
<dbReference type="GO" id="GO:0040001">
    <property type="term" value="P:establishment of mitotic spindle localization"/>
    <property type="evidence" value="ECO:0007669"/>
    <property type="project" value="TreeGrafter"/>
</dbReference>
<dbReference type="SUPFAM" id="SSF48371">
    <property type="entry name" value="ARM repeat"/>
    <property type="match status" value="1"/>
</dbReference>
<dbReference type="PANTHER" id="PTHR21567">
    <property type="entry name" value="CLASP"/>
    <property type="match status" value="1"/>
</dbReference>
<evidence type="ECO:0000313" key="2">
    <source>
        <dbReference type="EMBL" id="KYM96711.1"/>
    </source>
</evidence>
<dbReference type="GO" id="GO:0005876">
    <property type="term" value="C:spindle microtubule"/>
    <property type="evidence" value="ECO:0007669"/>
    <property type="project" value="TreeGrafter"/>
</dbReference>
<dbReference type="GO" id="GO:0000776">
    <property type="term" value="C:kinetochore"/>
    <property type="evidence" value="ECO:0007669"/>
    <property type="project" value="TreeGrafter"/>
</dbReference>
<dbReference type="AlphaFoldDB" id="A0A195C962"/>
<evidence type="ECO:0000313" key="3">
    <source>
        <dbReference type="Proteomes" id="UP000078542"/>
    </source>
</evidence>